<organism evidence="2 3">
    <name type="scientific">Paxillus rubicundulus Ve08.2h10</name>
    <dbReference type="NCBI Taxonomy" id="930991"/>
    <lineage>
        <taxon>Eukaryota</taxon>
        <taxon>Fungi</taxon>
        <taxon>Dikarya</taxon>
        <taxon>Basidiomycota</taxon>
        <taxon>Agaricomycotina</taxon>
        <taxon>Agaricomycetes</taxon>
        <taxon>Agaricomycetidae</taxon>
        <taxon>Boletales</taxon>
        <taxon>Paxilineae</taxon>
        <taxon>Paxillaceae</taxon>
        <taxon>Paxillus</taxon>
    </lineage>
</organism>
<accession>A0A0D0CFS6</accession>
<dbReference type="InParanoid" id="A0A0D0CFS6"/>
<feature type="compositionally biased region" description="Acidic residues" evidence="1">
    <location>
        <begin position="230"/>
        <end position="255"/>
    </location>
</feature>
<name>A0A0D0CFS6_9AGAM</name>
<dbReference type="EMBL" id="KN825771">
    <property type="protein sequence ID" value="KIK81577.1"/>
    <property type="molecule type" value="Genomic_DNA"/>
</dbReference>
<dbReference type="Proteomes" id="UP000054538">
    <property type="component" value="Unassembled WGS sequence"/>
</dbReference>
<dbReference type="HOGENOM" id="CLU_002498_3_2_1"/>
<evidence type="ECO:0000256" key="1">
    <source>
        <dbReference type="SAM" id="MobiDB-lite"/>
    </source>
</evidence>
<keyword evidence="3" id="KW-1185">Reference proteome</keyword>
<proteinExistence type="predicted"/>
<sequence length="263" mass="29718">MKHEYDGDEQRFSHVQHSHVHFVDNLNHVIESKTFRVNYTSYDIHRHQDFMRPGNGCAIMTLSREDGPQAHPFWYAQQIIEVLWVRWLGIQPGYWWGFKEARLPKVGFITDNDKNTFGFLDPSLIIRGCHLIPAFAEGQTDTLLSHGESIARQSGESDDWSSFYVNIYVHTFAGIGVGHQAQYTGPPGTLSGIVGNSEFFADDDNMNNDLHSTSTEENEVTSNNSFPDSDNGDDDNLDGSESLEEGDGYELDDLDRDGNDFGF</sequence>
<protein>
    <submittedName>
        <fullName evidence="2">Uncharacterized protein</fullName>
    </submittedName>
</protein>
<evidence type="ECO:0000313" key="2">
    <source>
        <dbReference type="EMBL" id="KIK81577.1"/>
    </source>
</evidence>
<feature type="region of interest" description="Disordered" evidence="1">
    <location>
        <begin position="204"/>
        <end position="263"/>
    </location>
</feature>
<gene>
    <name evidence="2" type="ORF">PAXRUDRAFT_807414</name>
</gene>
<reference evidence="3" key="2">
    <citation type="submission" date="2015-01" db="EMBL/GenBank/DDBJ databases">
        <title>Evolutionary Origins and Diversification of the Mycorrhizal Mutualists.</title>
        <authorList>
            <consortium name="DOE Joint Genome Institute"/>
            <consortium name="Mycorrhizal Genomics Consortium"/>
            <person name="Kohler A."/>
            <person name="Kuo A."/>
            <person name="Nagy L.G."/>
            <person name="Floudas D."/>
            <person name="Copeland A."/>
            <person name="Barry K.W."/>
            <person name="Cichocki N."/>
            <person name="Veneault-Fourrey C."/>
            <person name="LaButti K."/>
            <person name="Lindquist E.A."/>
            <person name="Lipzen A."/>
            <person name="Lundell T."/>
            <person name="Morin E."/>
            <person name="Murat C."/>
            <person name="Riley R."/>
            <person name="Ohm R."/>
            <person name="Sun H."/>
            <person name="Tunlid A."/>
            <person name="Henrissat B."/>
            <person name="Grigoriev I.V."/>
            <person name="Hibbett D.S."/>
            <person name="Martin F."/>
        </authorList>
    </citation>
    <scope>NUCLEOTIDE SEQUENCE [LARGE SCALE GENOMIC DNA]</scope>
    <source>
        <strain evidence="3">Ve08.2h10</strain>
    </source>
</reference>
<reference evidence="2 3" key="1">
    <citation type="submission" date="2014-04" db="EMBL/GenBank/DDBJ databases">
        <authorList>
            <consortium name="DOE Joint Genome Institute"/>
            <person name="Kuo A."/>
            <person name="Kohler A."/>
            <person name="Jargeat P."/>
            <person name="Nagy L.G."/>
            <person name="Floudas D."/>
            <person name="Copeland A."/>
            <person name="Barry K.W."/>
            <person name="Cichocki N."/>
            <person name="Veneault-Fourrey C."/>
            <person name="LaButti K."/>
            <person name="Lindquist E.A."/>
            <person name="Lipzen A."/>
            <person name="Lundell T."/>
            <person name="Morin E."/>
            <person name="Murat C."/>
            <person name="Sun H."/>
            <person name="Tunlid A."/>
            <person name="Henrissat B."/>
            <person name="Grigoriev I.V."/>
            <person name="Hibbett D.S."/>
            <person name="Martin F."/>
            <person name="Nordberg H.P."/>
            <person name="Cantor M.N."/>
            <person name="Hua S.X."/>
        </authorList>
    </citation>
    <scope>NUCLEOTIDE SEQUENCE [LARGE SCALE GENOMIC DNA]</scope>
    <source>
        <strain evidence="2 3">Ve08.2h10</strain>
    </source>
</reference>
<feature type="compositionally biased region" description="Polar residues" evidence="1">
    <location>
        <begin position="207"/>
        <end position="227"/>
    </location>
</feature>
<evidence type="ECO:0000313" key="3">
    <source>
        <dbReference type="Proteomes" id="UP000054538"/>
    </source>
</evidence>
<dbReference type="AlphaFoldDB" id="A0A0D0CFS6"/>
<dbReference type="OrthoDB" id="3267098at2759"/>